<dbReference type="InterPro" id="IPR000092">
    <property type="entry name" value="Polyprenyl_synt"/>
</dbReference>
<keyword evidence="3 6" id="KW-0808">Transferase</keyword>
<comment type="cofactor">
    <cofactor evidence="1">
        <name>Mg(2+)</name>
        <dbReference type="ChEBI" id="CHEBI:18420"/>
    </cofactor>
</comment>
<dbReference type="GO" id="GO:0016740">
    <property type="term" value="F:transferase activity"/>
    <property type="evidence" value="ECO:0007669"/>
    <property type="project" value="UniProtKB-KW"/>
</dbReference>
<accession>A0ABW2Y3T8</accession>
<dbReference type="SFLD" id="SFLDS00005">
    <property type="entry name" value="Isoprenoid_Synthase_Type_I"/>
    <property type="match status" value="1"/>
</dbReference>
<keyword evidence="4" id="KW-0479">Metal-binding</keyword>
<evidence type="ECO:0000256" key="4">
    <source>
        <dbReference type="ARBA" id="ARBA00022723"/>
    </source>
</evidence>
<name>A0ABW2Y3T8_9BIFI</name>
<evidence type="ECO:0000256" key="3">
    <source>
        <dbReference type="ARBA" id="ARBA00022679"/>
    </source>
</evidence>
<comment type="caution">
    <text evidence="7">The sequence shown here is derived from an EMBL/GenBank/DDBJ whole genome shotgun (WGS) entry which is preliminary data.</text>
</comment>
<dbReference type="SUPFAM" id="SSF48576">
    <property type="entry name" value="Terpenoid synthases"/>
    <property type="match status" value="1"/>
</dbReference>
<dbReference type="InterPro" id="IPR033749">
    <property type="entry name" value="Polyprenyl_synt_CS"/>
</dbReference>
<organism evidence="7 8">
    <name type="scientific">Alloscardovia venturai</name>
    <dbReference type="NCBI Taxonomy" id="1769421"/>
    <lineage>
        <taxon>Bacteria</taxon>
        <taxon>Bacillati</taxon>
        <taxon>Actinomycetota</taxon>
        <taxon>Actinomycetes</taxon>
        <taxon>Bifidobacteriales</taxon>
        <taxon>Bifidobacteriaceae</taxon>
        <taxon>Alloscardovia</taxon>
    </lineage>
</organism>
<gene>
    <name evidence="7" type="ORF">ACFQY8_04050</name>
</gene>
<dbReference type="Gene3D" id="1.10.600.10">
    <property type="entry name" value="Farnesyl Diphosphate Synthase"/>
    <property type="match status" value="1"/>
</dbReference>
<proteinExistence type="inferred from homology"/>
<dbReference type="CDD" id="cd00685">
    <property type="entry name" value="Trans_IPPS_HT"/>
    <property type="match status" value="1"/>
</dbReference>
<dbReference type="PANTHER" id="PTHR12001">
    <property type="entry name" value="GERANYLGERANYL PYROPHOSPHATE SYNTHASE"/>
    <property type="match status" value="1"/>
</dbReference>
<dbReference type="PROSITE" id="PS00723">
    <property type="entry name" value="POLYPRENYL_SYNTHASE_1"/>
    <property type="match status" value="1"/>
</dbReference>
<evidence type="ECO:0000313" key="8">
    <source>
        <dbReference type="Proteomes" id="UP001597036"/>
    </source>
</evidence>
<dbReference type="EMBL" id="JBHTHQ010000021">
    <property type="protein sequence ID" value="MFD0704917.1"/>
    <property type="molecule type" value="Genomic_DNA"/>
</dbReference>
<sequence>MTLSRETVEHRLEEIIRQAWHTHALYFSHTPRSSVEEVLNLVKEQAVSSNQGGKRLRALTLMQTAYTFCPEEVRIDDSALLDLACAIEIFQTAALIHDDIMDDADTRRGAPSAHKALAVQTSASQGQGLALMLGDLLATLSIRVAFTASHKLSNSDEIFRTFLAMHDQVEIGQIMDVSMETIELTDTDAIESSIWATYINKTASYTTIAPLLIGILASSHPQISQNAQSFAQSVGNDLGVAFQIHDDLIDILSDSQTTGKPVGGDIREGKRTLLLARALQLASPHDRDTLLVKFEHTAHRDKEDVEIIRTIFHRSGAIDSLIDEVDKLWQRAAHAVLTTCMMHDISPEKTQALITMCSHFIN</sequence>
<evidence type="ECO:0000313" key="7">
    <source>
        <dbReference type="EMBL" id="MFD0704917.1"/>
    </source>
</evidence>
<keyword evidence="5" id="KW-0460">Magnesium</keyword>
<evidence type="ECO:0000256" key="1">
    <source>
        <dbReference type="ARBA" id="ARBA00001946"/>
    </source>
</evidence>
<evidence type="ECO:0000256" key="2">
    <source>
        <dbReference type="ARBA" id="ARBA00006706"/>
    </source>
</evidence>
<dbReference type="RefSeq" id="WP_377939192.1">
    <property type="nucleotide sequence ID" value="NZ_JBHTHQ010000021.1"/>
</dbReference>
<dbReference type="Pfam" id="PF00348">
    <property type="entry name" value="polyprenyl_synt"/>
    <property type="match status" value="1"/>
</dbReference>
<dbReference type="EC" id="2.5.1.-" evidence="7"/>
<evidence type="ECO:0000256" key="6">
    <source>
        <dbReference type="RuleBase" id="RU004466"/>
    </source>
</evidence>
<reference evidence="8" key="1">
    <citation type="journal article" date="2019" name="Int. J. Syst. Evol. Microbiol.">
        <title>The Global Catalogue of Microorganisms (GCM) 10K type strain sequencing project: providing services to taxonomists for standard genome sequencing and annotation.</title>
        <authorList>
            <consortium name="The Broad Institute Genomics Platform"/>
            <consortium name="The Broad Institute Genome Sequencing Center for Infectious Disease"/>
            <person name="Wu L."/>
            <person name="Ma J."/>
        </authorList>
    </citation>
    <scope>NUCLEOTIDE SEQUENCE [LARGE SCALE GENOMIC DNA]</scope>
    <source>
        <strain evidence="8">CCM 8604</strain>
    </source>
</reference>
<dbReference type="Proteomes" id="UP001597036">
    <property type="component" value="Unassembled WGS sequence"/>
</dbReference>
<comment type="similarity">
    <text evidence="2 6">Belongs to the FPP/GGPP synthase family.</text>
</comment>
<dbReference type="InterPro" id="IPR008949">
    <property type="entry name" value="Isoprenoid_synthase_dom_sf"/>
</dbReference>
<keyword evidence="8" id="KW-1185">Reference proteome</keyword>
<evidence type="ECO:0000256" key="5">
    <source>
        <dbReference type="ARBA" id="ARBA00022842"/>
    </source>
</evidence>
<dbReference type="PANTHER" id="PTHR12001:SF85">
    <property type="entry name" value="SHORT CHAIN ISOPRENYL DIPHOSPHATE SYNTHASE"/>
    <property type="match status" value="1"/>
</dbReference>
<dbReference type="PROSITE" id="PS00444">
    <property type="entry name" value="POLYPRENYL_SYNTHASE_2"/>
    <property type="match status" value="1"/>
</dbReference>
<protein>
    <submittedName>
        <fullName evidence="7">Polyprenyl synthetase family protein</fullName>
        <ecNumber evidence="7">2.5.1.-</ecNumber>
    </submittedName>
</protein>